<keyword evidence="2" id="KW-1185">Reference proteome</keyword>
<gene>
    <name evidence="1" type="ordered locus">ASAC_0960</name>
</gene>
<dbReference type="eggNOG" id="arCOG03647">
    <property type="taxonomic scope" value="Archaea"/>
</dbReference>
<dbReference type="EMBL" id="CP001742">
    <property type="protein sequence ID" value="ADL19365.1"/>
    <property type="molecule type" value="Genomic_DNA"/>
</dbReference>
<dbReference type="OrthoDB" id="31224at2157"/>
<dbReference type="AlphaFoldDB" id="D9Q227"/>
<proteinExistence type="predicted"/>
<dbReference type="STRING" id="666510.ASAC_0960"/>
<dbReference type="GeneID" id="9499202"/>
<accession>D9Q227</accession>
<name>D9Q227_ACIS3</name>
<dbReference type="HOGENOM" id="CLU_160445_1_0_2"/>
<dbReference type="RefSeq" id="WP_013266877.1">
    <property type="nucleotide sequence ID" value="NC_014374.1"/>
</dbReference>
<evidence type="ECO:0000313" key="1">
    <source>
        <dbReference type="EMBL" id="ADL19365.1"/>
    </source>
</evidence>
<organism evidence="1 2">
    <name type="scientific">Acidilobus saccharovorans (strain DSM 16705 / JCM 18335 / VKM B-2471 / 345-15)</name>
    <dbReference type="NCBI Taxonomy" id="666510"/>
    <lineage>
        <taxon>Archaea</taxon>
        <taxon>Thermoproteota</taxon>
        <taxon>Thermoprotei</taxon>
        <taxon>Acidilobales</taxon>
        <taxon>Acidilobaceae</taxon>
        <taxon>Acidilobus</taxon>
    </lineage>
</organism>
<sequence>MDDVKLIVKESIKEYNRYRSPEAIARLVTRKGDTYYVKFDGSYCETCGLYDWIDDLRYVMLEKGLNVEIEKLKEPEGPEGSVRVAAFRVKQLRASQRP</sequence>
<reference evidence="1 2" key="1">
    <citation type="journal article" date="2010" name="Appl. Environ. Microbiol.">
        <title>The genome sequence of the crenarchaeon Acidilobus saccharovorans supports a new order, Acidilobales, and suggests an important ecological role in terrestrial acidic hot springs.</title>
        <authorList>
            <person name="Mardanov A.V."/>
            <person name="Svetlitchnyi V.A."/>
            <person name="Beletsky A.V."/>
            <person name="Prokofeva M.I."/>
            <person name="Bonch-Osmolovskaya E.A."/>
            <person name="Ravin N.V."/>
            <person name="Skryabin K.G."/>
        </authorList>
    </citation>
    <scope>NUCLEOTIDE SEQUENCE [LARGE SCALE GENOMIC DNA]</scope>
    <source>
        <strain evidence="2">DSM 16705 / JCM 18335 / VKM B-2471 / 345-15</strain>
    </source>
</reference>
<evidence type="ECO:0000313" key="2">
    <source>
        <dbReference type="Proteomes" id="UP000000346"/>
    </source>
</evidence>
<dbReference type="Proteomes" id="UP000000346">
    <property type="component" value="Chromosome"/>
</dbReference>
<protein>
    <submittedName>
        <fullName evidence="1">Uncharacterized protein</fullName>
    </submittedName>
</protein>
<dbReference type="InParanoid" id="D9Q227"/>
<dbReference type="KEGG" id="asc:ASAC_0960"/>